<feature type="domain" description="Exonuclease VII large subunit C-terminal" evidence="8">
    <location>
        <begin position="136"/>
        <end position="472"/>
    </location>
</feature>
<accession>A0A327MEP9</accession>
<dbReference type="AlphaFoldDB" id="A0A327MEP9"/>
<dbReference type="GO" id="GO:0005737">
    <property type="term" value="C:cytoplasm"/>
    <property type="evidence" value="ECO:0007669"/>
    <property type="project" value="UniProtKB-SubCell"/>
</dbReference>
<evidence type="ECO:0000256" key="2">
    <source>
        <dbReference type="ARBA" id="ARBA00022722"/>
    </source>
</evidence>
<comment type="subunit">
    <text evidence="5">Heterooligomer composed of large and small subunits.</text>
</comment>
<evidence type="ECO:0000256" key="4">
    <source>
        <dbReference type="ARBA" id="ARBA00022839"/>
    </source>
</evidence>
<keyword evidence="1 5" id="KW-0963">Cytoplasm</keyword>
<comment type="caution">
    <text evidence="10">The sequence shown here is derived from an EMBL/GenBank/DDBJ whole genome shotgun (WGS) entry which is preliminary data.</text>
</comment>
<sequence>MDTTAPRAGAAKAAPNIPEFAVSEIAGAIRRTLEDAFGRVRVRGEITELKRYPSGHIYLSLKDENAKIESVIWKTFVPRLAIKPENGVEVIATGKIGTYADRSKYQLVIDRLDYAGEGALLARIEMLRLRLLEEGLFAPERKRALPVLPRVIGVVTSERGAVIQDIRTTIARRFPRHLLLWPVPVQGQGAAEQIAAAIRGFGAIAPDGPVPRPDVLIVARGGGSLEDLMAFNEEVVVRAAAESPIPLISAVGHETDTTLIDFAADRRAPTPTAAAEMAIPARADLLADLAQTEARLLQSGRALLDRARRRLMLAERGLPDLPNLLGALRQRLEDRGERLAVALPALLERKRGALARTAPRLPHPREGIAARRAALGLLGQRAEGAMRRQLARGTTAPALARFSATPVAALAREKRARLEGLVARLEGVSYQAVLARGFALVADAEGTPLASAAAVPPGERLVLTFADGPVRATAEGTKPARRKREDGEQGALL</sequence>
<comment type="similarity">
    <text evidence="5 6">Belongs to the XseA family.</text>
</comment>
<keyword evidence="3 5" id="KW-0378">Hydrolase</keyword>
<dbReference type="Proteomes" id="UP000249065">
    <property type="component" value="Unassembled WGS sequence"/>
</dbReference>
<dbReference type="GO" id="GO:0009318">
    <property type="term" value="C:exodeoxyribonuclease VII complex"/>
    <property type="evidence" value="ECO:0007669"/>
    <property type="project" value="UniProtKB-UniRule"/>
</dbReference>
<evidence type="ECO:0000256" key="3">
    <source>
        <dbReference type="ARBA" id="ARBA00022801"/>
    </source>
</evidence>
<protein>
    <recommendedName>
        <fullName evidence="5">Exodeoxyribonuclease 7 large subunit</fullName>
        <ecNumber evidence="5">3.1.11.6</ecNumber>
    </recommendedName>
    <alternativeName>
        <fullName evidence="5">Exodeoxyribonuclease VII large subunit</fullName>
        <shortName evidence="5">Exonuclease VII large subunit</shortName>
    </alternativeName>
</protein>
<gene>
    <name evidence="5" type="primary">xseA</name>
    <name evidence="10" type="ORF">DOO78_01840</name>
</gene>
<dbReference type="EMBL" id="QLIX01000001">
    <property type="protein sequence ID" value="RAI60896.1"/>
    <property type="molecule type" value="Genomic_DNA"/>
</dbReference>
<evidence type="ECO:0000313" key="10">
    <source>
        <dbReference type="EMBL" id="RAI60896.1"/>
    </source>
</evidence>
<dbReference type="PANTHER" id="PTHR30008:SF0">
    <property type="entry name" value="EXODEOXYRIBONUCLEASE 7 LARGE SUBUNIT"/>
    <property type="match status" value="1"/>
</dbReference>
<name>A0A327MEP9_9PROT</name>
<evidence type="ECO:0000259" key="9">
    <source>
        <dbReference type="Pfam" id="PF13742"/>
    </source>
</evidence>
<dbReference type="EC" id="3.1.11.6" evidence="5"/>
<dbReference type="GO" id="GO:0006308">
    <property type="term" value="P:DNA catabolic process"/>
    <property type="evidence" value="ECO:0007669"/>
    <property type="project" value="UniProtKB-UniRule"/>
</dbReference>
<evidence type="ECO:0000256" key="5">
    <source>
        <dbReference type="HAMAP-Rule" id="MF_00378"/>
    </source>
</evidence>
<keyword evidence="11" id="KW-1185">Reference proteome</keyword>
<feature type="domain" description="OB-fold nucleic acid binding" evidence="9">
    <location>
        <begin position="21"/>
        <end position="112"/>
    </location>
</feature>
<dbReference type="GO" id="GO:0008855">
    <property type="term" value="F:exodeoxyribonuclease VII activity"/>
    <property type="evidence" value="ECO:0007669"/>
    <property type="project" value="UniProtKB-UniRule"/>
</dbReference>
<dbReference type="InterPro" id="IPR025824">
    <property type="entry name" value="OB-fold_nuc-bd_dom"/>
</dbReference>
<dbReference type="GO" id="GO:0003676">
    <property type="term" value="F:nucleic acid binding"/>
    <property type="evidence" value="ECO:0007669"/>
    <property type="project" value="InterPro"/>
</dbReference>
<evidence type="ECO:0000256" key="6">
    <source>
        <dbReference type="RuleBase" id="RU004355"/>
    </source>
</evidence>
<feature type="region of interest" description="Disordered" evidence="7">
    <location>
        <begin position="472"/>
        <end position="493"/>
    </location>
</feature>
<dbReference type="PANTHER" id="PTHR30008">
    <property type="entry name" value="EXODEOXYRIBONUCLEASE 7 LARGE SUBUNIT"/>
    <property type="match status" value="1"/>
</dbReference>
<dbReference type="RefSeq" id="WP_111468008.1">
    <property type="nucleotide sequence ID" value="NZ_QLIX01000001.1"/>
</dbReference>
<keyword evidence="4 5" id="KW-0269">Exonuclease</keyword>
<dbReference type="Pfam" id="PF13742">
    <property type="entry name" value="tRNA_anti_2"/>
    <property type="match status" value="1"/>
</dbReference>
<dbReference type="InterPro" id="IPR003753">
    <property type="entry name" value="Exonuc_VII_L"/>
</dbReference>
<evidence type="ECO:0000256" key="7">
    <source>
        <dbReference type="SAM" id="MobiDB-lite"/>
    </source>
</evidence>
<proteinExistence type="inferred from homology"/>
<comment type="subcellular location">
    <subcellularLocation>
        <location evidence="5 6">Cytoplasm</location>
    </subcellularLocation>
</comment>
<dbReference type="HAMAP" id="MF_00378">
    <property type="entry name" value="Exonuc_7_L"/>
    <property type="match status" value="1"/>
</dbReference>
<evidence type="ECO:0000256" key="1">
    <source>
        <dbReference type="ARBA" id="ARBA00022490"/>
    </source>
</evidence>
<comment type="function">
    <text evidence="5">Bidirectionally degrades single-stranded DNA into large acid-insoluble oligonucleotides, which are then degraded further into small acid-soluble oligonucleotides.</text>
</comment>
<dbReference type="InterPro" id="IPR020579">
    <property type="entry name" value="Exonuc_VII_lsu_C"/>
</dbReference>
<dbReference type="Pfam" id="PF02601">
    <property type="entry name" value="Exonuc_VII_L"/>
    <property type="match status" value="1"/>
</dbReference>
<evidence type="ECO:0000259" key="8">
    <source>
        <dbReference type="Pfam" id="PF02601"/>
    </source>
</evidence>
<organism evidence="10 11">
    <name type="scientific">Roseicella frigidaeris</name>
    <dbReference type="NCBI Taxonomy" id="2230885"/>
    <lineage>
        <taxon>Bacteria</taxon>
        <taxon>Pseudomonadati</taxon>
        <taxon>Pseudomonadota</taxon>
        <taxon>Alphaproteobacteria</taxon>
        <taxon>Acetobacterales</taxon>
        <taxon>Roseomonadaceae</taxon>
        <taxon>Roseicella</taxon>
    </lineage>
</organism>
<comment type="catalytic activity">
    <reaction evidence="5 6">
        <text>Exonucleolytic cleavage in either 5'- to 3'- or 3'- to 5'-direction to yield nucleoside 5'-phosphates.</text>
        <dbReference type="EC" id="3.1.11.6"/>
    </reaction>
</comment>
<dbReference type="OrthoDB" id="9802795at2"/>
<dbReference type="CDD" id="cd04489">
    <property type="entry name" value="ExoVII_LU_OBF"/>
    <property type="match status" value="1"/>
</dbReference>
<reference evidence="11" key="1">
    <citation type="submission" date="2018-06" db="EMBL/GenBank/DDBJ databases">
        <authorList>
            <person name="Khan S.A."/>
        </authorList>
    </citation>
    <scope>NUCLEOTIDE SEQUENCE [LARGE SCALE GENOMIC DNA]</scope>
    <source>
        <strain evidence="11">DB-1506</strain>
    </source>
</reference>
<dbReference type="NCBIfam" id="TIGR00237">
    <property type="entry name" value="xseA"/>
    <property type="match status" value="1"/>
</dbReference>
<keyword evidence="2 5" id="KW-0540">Nuclease</keyword>
<evidence type="ECO:0000313" key="11">
    <source>
        <dbReference type="Proteomes" id="UP000249065"/>
    </source>
</evidence>